<evidence type="ECO:0000256" key="1">
    <source>
        <dbReference type="SAM" id="MobiDB-lite"/>
    </source>
</evidence>
<name>A0A0D9X8M9_9ORYZ</name>
<accession>A0A0D9X8M9</accession>
<dbReference type="Proteomes" id="UP000032180">
    <property type="component" value="Chromosome 8"/>
</dbReference>
<sequence>MATVMMMRMGDRDEHNDGDDRAIVVHLGGVQKRGLIDRSIDRSDGRVKGGRLGGWLWQKENERCNPFLDHSFF</sequence>
<evidence type="ECO:0000313" key="3">
    <source>
        <dbReference type="Proteomes" id="UP000032180"/>
    </source>
</evidence>
<dbReference type="EnsemblPlants" id="LPERR08G14270.1">
    <property type="protein sequence ID" value="LPERR08G14270.1"/>
    <property type="gene ID" value="LPERR08G14270"/>
</dbReference>
<feature type="compositionally biased region" description="Basic and acidic residues" evidence="1">
    <location>
        <begin position="9"/>
        <end position="20"/>
    </location>
</feature>
<feature type="region of interest" description="Disordered" evidence="1">
    <location>
        <begin position="1"/>
        <end position="20"/>
    </location>
</feature>
<evidence type="ECO:0000313" key="2">
    <source>
        <dbReference type="EnsemblPlants" id="LPERR08G14270.1"/>
    </source>
</evidence>
<reference evidence="2 3" key="1">
    <citation type="submission" date="2012-08" db="EMBL/GenBank/DDBJ databases">
        <title>Oryza genome evolution.</title>
        <authorList>
            <person name="Wing R.A."/>
        </authorList>
    </citation>
    <scope>NUCLEOTIDE SEQUENCE</scope>
</reference>
<dbReference type="AlphaFoldDB" id="A0A0D9X8M9"/>
<proteinExistence type="predicted"/>
<dbReference type="HOGENOM" id="CLU_2708416_0_0_1"/>
<reference evidence="2" key="3">
    <citation type="submission" date="2015-04" db="UniProtKB">
        <authorList>
            <consortium name="EnsemblPlants"/>
        </authorList>
    </citation>
    <scope>IDENTIFICATION</scope>
</reference>
<protein>
    <submittedName>
        <fullName evidence="2">Uncharacterized protein</fullName>
    </submittedName>
</protein>
<organism evidence="2 3">
    <name type="scientific">Leersia perrieri</name>
    <dbReference type="NCBI Taxonomy" id="77586"/>
    <lineage>
        <taxon>Eukaryota</taxon>
        <taxon>Viridiplantae</taxon>
        <taxon>Streptophyta</taxon>
        <taxon>Embryophyta</taxon>
        <taxon>Tracheophyta</taxon>
        <taxon>Spermatophyta</taxon>
        <taxon>Magnoliopsida</taxon>
        <taxon>Liliopsida</taxon>
        <taxon>Poales</taxon>
        <taxon>Poaceae</taxon>
        <taxon>BOP clade</taxon>
        <taxon>Oryzoideae</taxon>
        <taxon>Oryzeae</taxon>
        <taxon>Oryzinae</taxon>
        <taxon>Leersia</taxon>
    </lineage>
</organism>
<keyword evidence="3" id="KW-1185">Reference proteome</keyword>
<dbReference type="Gramene" id="LPERR08G14270.1">
    <property type="protein sequence ID" value="LPERR08G14270.1"/>
    <property type="gene ID" value="LPERR08G14270"/>
</dbReference>
<reference evidence="3" key="2">
    <citation type="submission" date="2013-12" db="EMBL/GenBank/DDBJ databases">
        <authorList>
            <person name="Yu Y."/>
            <person name="Lee S."/>
            <person name="de Baynast K."/>
            <person name="Wissotski M."/>
            <person name="Liu L."/>
            <person name="Talag J."/>
            <person name="Goicoechea J."/>
            <person name="Angelova A."/>
            <person name="Jetty R."/>
            <person name="Kudrna D."/>
            <person name="Golser W."/>
            <person name="Rivera L."/>
            <person name="Zhang J."/>
            <person name="Wing R."/>
        </authorList>
    </citation>
    <scope>NUCLEOTIDE SEQUENCE</scope>
</reference>